<dbReference type="SMART" id="SM00382">
    <property type="entry name" value="AAA"/>
    <property type="match status" value="1"/>
</dbReference>
<dbReference type="CDD" id="cd03220">
    <property type="entry name" value="ABC_KpsT_Wzt"/>
    <property type="match status" value="1"/>
</dbReference>
<keyword evidence="2" id="KW-0813">Transport</keyword>
<dbReference type="RefSeq" id="WP_226586125.1">
    <property type="nucleotide sequence ID" value="NZ_BLAY01000086.1"/>
</dbReference>
<dbReference type="GO" id="GO:0016887">
    <property type="term" value="F:ATP hydrolysis activity"/>
    <property type="evidence" value="ECO:0007669"/>
    <property type="project" value="InterPro"/>
</dbReference>
<evidence type="ECO:0000313" key="7">
    <source>
        <dbReference type="Proteomes" id="UP001050975"/>
    </source>
</evidence>
<dbReference type="GO" id="GO:0140359">
    <property type="term" value="F:ABC-type transporter activity"/>
    <property type="evidence" value="ECO:0007669"/>
    <property type="project" value="InterPro"/>
</dbReference>
<dbReference type="Proteomes" id="UP001050975">
    <property type="component" value="Unassembled WGS sequence"/>
</dbReference>
<name>A0AAV3XJF0_9CYAN</name>
<dbReference type="InterPro" id="IPR015860">
    <property type="entry name" value="ABC_transpr_TagH-like"/>
</dbReference>
<dbReference type="PANTHER" id="PTHR46743:SF2">
    <property type="entry name" value="TEICHOIC ACIDS EXPORT ATP-BINDING PROTEIN TAGH"/>
    <property type="match status" value="1"/>
</dbReference>
<evidence type="ECO:0000259" key="5">
    <source>
        <dbReference type="PROSITE" id="PS50893"/>
    </source>
</evidence>
<dbReference type="InterPro" id="IPR003439">
    <property type="entry name" value="ABC_transporter-like_ATP-bd"/>
</dbReference>
<dbReference type="GO" id="GO:0016020">
    <property type="term" value="C:membrane"/>
    <property type="evidence" value="ECO:0007669"/>
    <property type="project" value="InterPro"/>
</dbReference>
<accession>A0AAV3XJF0</accession>
<dbReference type="SUPFAM" id="SSF52540">
    <property type="entry name" value="P-loop containing nucleoside triphosphate hydrolases"/>
    <property type="match status" value="1"/>
</dbReference>
<dbReference type="InterPro" id="IPR050683">
    <property type="entry name" value="Bact_Polysacc_Export_ATP-bd"/>
</dbReference>
<dbReference type="InterPro" id="IPR027417">
    <property type="entry name" value="P-loop_NTPase"/>
</dbReference>
<evidence type="ECO:0000313" key="6">
    <source>
        <dbReference type="EMBL" id="GET40285.1"/>
    </source>
</evidence>
<gene>
    <name evidence="6" type="ORF">MiSe_50940</name>
</gene>
<comment type="caution">
    <text evidence="6">The sequence shown here is derived from an EMBL/GenBank/DDBJ whole genome shotgun (WGS) entry which is preliminary data.</text>
</comment>
<keyword evidence="3" id="KW-0547">Nucleotide-binding</keyword>
<dbReference type="PANTHER" id="PTHR46743">
    <property type="entry name" value="TEICHOIC ACIDS EXPORT ATP-BINDING PROTEIN TAGH"/>
    <property type="match status" value="1"/>
</dbReference>
<dbReference type="InterPro" id="IPR003593">
    <property type="entry name" value="AAA+_ATPase"/>
</dbReference>
<keyword evidence="7" id="KW-1185">Reference proteome</keyword>
<proteinExistence type="inferred from homology"/>
<feature type="domain" description="ABC transporter" evidence="5">
    <location>
        <begin position="34"/>
        <end position="267"/>
    </location>
</feature>
<evidence type="ECO:0000256" key="1">
    <source>
        <dbReference type="ARBA" id="ARBA00005417"/>
    </source>
</evidence>
<protein>
    <submittedName>
        <fullName evidence="6">ABC transporter related</fullName>
    </submittedName>
</protein>
<comment type="similarity">
    <text evidence="1">Belongs to the ABC transporter superfamily.</text>
</comment>
<organism evidence="6 7">
    <name type="scientific">Microseira wollei NIES-4236</name>
    <dbReference type="NCBI Taxonomy" id="2530354"/>
    <lineage>
        <taxon>Bacteria</taxon>
        <taxon>Bacillati</taxon>
        <taxon>Cyanobacteriota</taxon>
        <taxon>Cyanophyceae</taxon>
        <taxon>Oscillatoriophycideae</taxon>
        <taxon>Aerosakkonematales</taxon>
        <taxon>Aerosakkonemataceae</taxon>
        <taxon>Microseira</taxon>
    </lineage>
</organism>
<evidence type="ECO:0000256" key="2">
    <source>
        <dbReference type="ARBA" id="ARBA00022448"/>
    </source>
</evidence>
<dbReference type="PROSITE" id="PS50893">
    <property type="entry name" value="ABC_TRANSPORTER_2"/>
    <property type="match status" value="1"/>
</dbReference>
<dbReference type="Gene3D" id="3.40.50.300">
    <property type="entry name" value="P-loop containing nucleotide triphosphate hydrolases"/>
    <property type="match status" value="1"/>
</dbReference>
<dbReference type="Pfam" id="PF00005">
    <property type="entry name" value="ABC_tran"/>
    <property type="match status" value="1"/>
</dbReference>
<dbReference type="GO" id="GO:0005524">
    <property type="term" value="F:ATP binding"/>
    <property type="evidence" value="ECO:0007669"/>
    <property type="project" value="UniProtKB-KW"/>
</dbReference>
<evidence type="ECO:0000256" key="4">
    <source>
        <dbReference type="ARBA" id="ARBA00022840"/>
    </source>
</evidence>
<reference evidence="6" key="1">
    <citation type="submission" date="2019-10" db="EMBL/GenBank/DDBJ databases">
        <title>Draft genome sequece of Microseira wollei NIES-4236.</title>
        <authorList>
            <person name="Yamaguchi H."/>
            <person name="Suzuki S."/>
            <person name="Kawachi M."/>
        </authorList>
    </citation>
    <scope>NUCLEOTIDE SEQUENCE</scope>
    <source>
        <strain evidence="6">NIES-4236</strain>
    </source>
</reference>
<dbReference type="EMBL" id="BLAY01000086">
    <property type="protein sequence ID" value="GET40285.1"/>
    <property type="molecule type" value="Genomic_DNA"/>
</dbReference>
<evidence type="ECO:0000256" key="3">
    <source>
        <dbReference type="ARBA" id="ARBA00022741"/>
    </source>
</evidence>
<sequence>MSDTVIRVENLGKKYIIGHQKQEPYRSLRDAMANRVKQLSRQLLKPSYGQSTLNQSSEEFWALKDISFEINQGDRVGIIGRNGAGKSTLLKILSRIVEPTTGRIWLKGRVASLLEVGTGFHPELTGRENIYLNGAILGMSKAEIKKKFDDIVGFAEVEKFLDTPVKRYSSGMYVRLAFAVAANLEPEILIVDEVLAVGDIEFQKKCLGKMGEVSREGRTVLFVSHSMGAISSLTDKVFWLNQGTLNLSGDTTKVVTSYLNQGYQKVSVWNTSRLNRNPLQILRAEICSDEDLIDVRKGFTIMIDYVVRQVIFGGVVAAIIHGFDGTPLISTEDVDTNLELLNKRHPGKYRTSVKIPGDWLNAGIYMLRLVSTIPYQIEFDNIEAFRFELTETGNPKIRAHKQAYFLPYLDWEQKKIDDYKEAERN</sequence>
<keyword evidence="4" id="KW-0067">ATP-binding</keyword>
<dbReference type="AlphaFoldDB" id="A0AAV3XJF0"/>